<protein>
    <submittedName>
        <fullName evidence="7">Polysaccharide biosynthesis protein</fullName>
    </submittedName>
</protein>
<feature type="transmembrane region" description="Helical" evidence="6">
    <location>
        <begin position="433"/>
        <end position="452"/>
    </location>
</feature>
<dbReference type="InterPro" id="IPR002797">
    <property type="entry name" value="Polysacc_synth"/>
</dbReference>
<feature type="transmembrane region" description="Helical" evidence="6">
    <location>
        <begin position="114"/>
        <end position="132"/>
    </location>
</feature>
<keyword evidence="2" id="KW-1003">Cell membrane</keyword>
<feature type="transmembrane region" description="Helical" evidence="6">
    <location>
        <begin position="144"/>
        <end position="165"/>
    </location>
</feature>
<evidence type="ECO:0000256" key="6">
    <source>
        <dbReference type="SAM" id="Phobius"/>
    </source>
</evidence>
<feature type="transmembrane region" description="Helical" evidence="6">
    <location>
        <begin position="382"/>
        <end position="398"/>
    </location>
</feature>
<evidence type="ECO:0000313" key="7">
    <source>
        <dbReference type="EMBL" id="SAM51111.1"/>
    </source>
</evidence>
<evidence type="ECO:0000256" key="2">
    <source>
        <dbReference type="ARBA" id="ARBA00022475"/>
    </source>
</evidence>
<dbReference type="Pfam" id="PF01943">
    <property type="entry name" value="Polysacc_synt"/>
    <property type="match status" value="1"/>
</dbReference>
<feature type="transmembrane region" description="Helical" evidence="6">
    <location>
        <begin position="356"/>
        <end position="376"/>
    </location>
</feature>
<dbReference type="EMBL" id="FKLM01000052">
    <property type="protein sequence ID" value="SAM51111.1"/>
    <property type="molecule type" value="Genomic_DNA"/>
</dbReference>
<accession>A0ABD7LQQ0</accession>
<feature type="transmembrane region" description="Helical" evidence="6">
    <location>
        <begin position="171"/>
        <end position="190"/>
    </location>
</feature>
<evidence type="ECO:0000256" key="4">
    <source>
        <dbReference type="ARBA" id="ARBA00022989"/>
    </source>
</evidence>
<gene>
    <name evidence="7" type="ORF">DTPHA_602338</name>
</gene>
<keyword evidence="3 6" id="KW-0812">Transmembrane</keyword>
<comment type="subcellular location">
    <subcellularLocation>
        <location evidence="1">Cell membrane</location>
        <topology evidence="1">Multi-pass membrane protein</topology>
    </subcellularLocation>
</comment>
<keyword evidence="4 6" id="KW-1133">Transmembrane helix</keyword>
<comment type="caution">
    <text evidence="7">The sequence shown here is derived from an EMBL/GenBank/DDBJ whole genome shotgun (WGS) entry which is preliminary data.</text>
</comment>
<sequence>MSKTKYLIKNMGILTISNFSSKILVFLLVPLYTSVLSTTEYGTYDLTISTATLLFPILTLNIVDAVMRFLMDKDKNKKNIASIAIKVIFLSVIVFGSVMYLLNITKLWQDVYGLEKYIFLYYISYVWNQFLIQFAKGLEKVKAMGIAGIISTIVTIIANIFFLLILKWGLIGFFIANILSQIISATYLSVLVRIWEYIDFEAKDPQLKREMLNYSIPLIATVVGWWINSTADRYVVSFIVGVSANGLLSVAYKIPQIINTLQGIFIQAWQISAIKEYGDNETAKFYGNTFVMINLLMCITCSSLIILTRPFSHILYAKDFYEAWKYVPFLLIANVLNCASGLLGPILSAKKDSKSMMWSAIIGALVNVIMSVVLVYKIGVQGATIATVICSYVIYVVRKRAVGKDIFIKHYHIVVESWGLLFVQAIIEIYFKNYVIEIIIMIILIIINISYIKQLCYRGRNIISMIKSREHKR</sequence>
<feature type="transmembrane region" description="Helical" evidence="6">
    <location>
        <begin position="83"/>
        <end position="102"/>
    </location>
</feature>
<name>A0ABD7LQQ0_ENTFC</name>
<dbReference type="PANTHER" id="PTHR30250">
    <property type="entry name" value="PST FAMILY PREDICTED COLANIC ACID TRANSPORTER"/>
    <property type="match status" value="1"/>
</dbReference>
<feature type="transmembrane region" description="Helical" evidence="6">
    <location>
        <begin position="326"/>
        <end position="344"/>
    </location>
</feature>
<dbReference type="GO" id="GO:0005886">
    <property type="term" value="C:plasma membrane"/>
    <property type="evidence" value="ECO:0007669"/>
    <property type="project" value="UniProtKB-SubCell"/>
</dbReference>
<dbReference type="InterPro" id="IPR050833">
    <property type="entry name" value="Poly_Biosynth_Transport"/>
</dbReference>
<evidence type="ECO:0000256" key="1">
    <source>
        <dbReference type="ARBA" id="ARBA00004651"/>
    </source>
</evidence>
<feature type="transmembrane region" description="Helical" evidence="6">
    <location>
        <begin position="410"/>
        <end position="427"/>
    </location>
</feature>
<evidence type="ECO:0000256" key="3">
    <source>
        <dbReference type="ARBA" id="ARBA00022692"/>
    </source>
</evidence>
<dbReference type="AlphaFoldDB" id="A0ABD7LQQ0"/>
<dbReference type="Proteomes" id="UP000183509">
    <property type="component" value="Unassembled WGS sequence"/>
</dbReference>
<proteinExistence type="predicted"/>
<feature type="transmembrane region" description="Helical" evidence="6">
    <location>
        <begin position="285"/>
        <end position="306"/>
    </location>
</feature>
<feature type="transmembrane region" description="Helical" evidence="6">
    <location>
        <begin position="12"/>
        <end position="33"/>
    </location>
</feature>
<feature type="transmembrane region" description="Helical" evidence="6">
    <location>
        <begin position="211"/>
        <end position="228"/>
    </location>
</feature>
<feature type="transmembrane region" description="Helical" evidence="6">
    <location>
        <begin position="234"/>
        <end position="252"/>
    </location>
</feature>
<reference evidence="7 8" key="1">
    <citation type="submission" date="2016-04" db="EMBL/GenBank/DDBJ databases">
        <authorList>
            <person name="Millard A."/>
        </authorList>
    </citation>
    <scope>NUCLEOTIDE SEQUENCE [LARGE SCALE GENOMIC DNA]</scope>
    <source>
        <strain evidence="7">Isolate 22</strain>
    </source>
</reference>
<dbReference type="RefSeq" id="WP_002297162.1">
    <property type="nucleotide sequence ID" value="NZ_CAAAHI010000001.1"/>
</dbReference>
<feature type="transmembrane region" description="Helical" evidence="6">
    <location>
        <begin position="53"/>
        <end position="71"/>
    </location>
</feature>
<dbReference type="PANTHER" id="PTHR30250:SF11">
    <property type="entry name" value="O-ANTIGEN TRANSPORTER-RELATED"/>
    <property type="match status" value="1"/>
</dbReference>
<organism evidence="7 8">
    <name type="scientific">Enterococcus faecium</name>
    <name type="common">Streptococcus faecium</name>
    <dbReference type="NCBI Taxonomy" id="1352"/>
    <lineage>
        <taxon>Bacteria</taxon>
        <taxon>Bacillati</taxon>
        <taxon>Bacillota</taxon>
        <taxon>Bacilli</taxon>
        <taxon>Lactobacillales</taxon>
        <taxon>Enterococcaceae</taxon>
        <taxon>Enterococcus</taxon>
    </lineage>
</organism>
<evidence type="ECO:0000313" key="8">
    <source>
        <dbReference type="Proteomes" id="UP000183509"/>
    </source>
</evidence>
<evidence type="ECO:0000256" key="5">
    <source>
        <dbReference type="ARBA" id="ARBA00023136"/>
    </source>
</evidence>
<keyword evidence="5 6" id="KW-0472">Membrane</keyword>